<feature type="coiled-coil region" evidence="1">
    <location>
        <begin position="438"/>
        <end position="465"/>
    </location>
</feature>
<keyword evidence="2" id="KW-0472">Membrane</keyword>
<evidence type="ECO:0000256" key="1">
    <source>
        <dbReference type="SAM" id="Coils"/>
    </source>
</evidence>
<protein>
    <submittedName>
        <fullName evidence="3">Uncharacterized protein</fullName>
    </submittedName>
</protein>
<comment type="caution">
    <text evidence="3">The sequence shown here is derived from an EMBL/GenBank/DDBJ whole genome shotgun (WGS) entry which is preliminary data.</text>
</comment>
<feature type="transmembrane region" description="Helical" evidence="2">
    <location>
        <begin position="79"/>
        <end position="101"/>
    </location>
</feature>
<sequence length="469" mass="52294">MRHVVVEMNLKSSVANFPSLTHKGYFVTFVVEEVLECVLLLEMDFDGACGGETDFFLGGGEGVLSFGCSSLEGVRMTLVGYLTLILAVFLLKFGEFVIGIFRFRIDSKFSNKVSVIVVLDLSKVANPLYLLRDKYLFKSKDPQVVSEPFEGTLNKKTFFSVHQRSFCDPMESLNPRVVATAKLPILNPNEIVDGVVQIIAPTTAKQRLAKKNELKARGTLLMALLDKHQLKLNIHKDAKTLMEAIEKRNKADLEEQSLDELFNNLKINEVEVKGSSTTSQNTQNIAFVSSNNTNSTNESISVVPSIFAASSKVTVSTLPNVDNLSDAVIYSFFGIGGYDWSFQPDEEPTNYALMAYASSGSSSSLGSDNEVAPCFKACSKAYATLQTYYNNLTVEFRKSQFDVLSYKTSLESVEARLVVYQPNESVFEDDIKLLKLDVMLRDNALAELRKKFEKAEKERDELNLTLENF</sequence>
<dbReference type="AlphaFoldDB" id="A0A6L2NTP9"/>
<keyword evidence="2" id="KW-1133">Transmembrane helix</keyword>
<name>A0A6L2NTP9_TANCI</name>
<gene>
    <name evidence="3" type="ORF">Tci_060727</name>
</gene>
<reference evidence="3" key="1">
    <citation type="journal article" date="2019" name="Sci. Rep.">
        <title>Draft genome of Tanacetum cinerariifolium, the natural source of mosquito coil.</title>
        <authorList>
            <person name="Yamashiro T."/>
            <person name="Shiraishi A."/>
            <person name="Satake H."/>
            <person name="Nakayama K."/>
        </authorList>
    </citation>
    <scope>NUCLEOTIDE SEQUENCE</scope>
</reference>
<evidence type="ECO:0000256" key="2">
    <source>
        <dbReference type="SAM" id="Phobius"/>
    </source>
</evidence>
<keyword evidence="1" id="KW-0175">Coiled coil</keyword>
<proteinExistence type="predicted"/>
<keyword evidence="2" id="KW-0812">Transmembrane</keyword>
<evidence type="ECO:0000313" key="3">
    <source>
        <dbReference type="EMBL" id="GEU88749.1"/>
    </source>
</evidence>
<dbReference type="EMBL" id="BKCJ010009817">
    <property type="protein sequence ID" value="GEU88749.1"/>
    <property type="molecule type" value="Genomic_DNA"/>
</dbReference>
<organism evidence="3">
    <name type="scientific">Tanacetum cinerariifolium</name>
    <name type="common">Dalmatian daisy</name>
    <name type="synonym">Chrysanthemum cinerariifolium</name>
    <dbReference type="NCBI Taxonomy" id="118510"/>
    <lineage>
        <taxon>Eukaryota</taxon>
        <taxon>Viridiplantae</taxon>
        <taxon>Streptophyta</taxon>
        <taxon>Embryophyta</taxon>
        <taxon>Tracheophyta</taxon>
        <taxon>Spermatophyta</taxon>
        <taxon>Magnoliopsida</taxon>
        <taxon>eudicotyledons</taxon>
        <taxon>Gunneridae</taxon>
        <taxon>Pentapetalae</taxon>
        <taxon>asterids</taxon>
        <taxon>campanulids</taxon>
        <taxon>Asterales</taxon>
        <taxon>Asteraceae</taxon>
        <taxon>Asteroideae</taxon>
        <taxon>Anthemideae</taxon>
        <taxon>Anthemidinae</taxon>
        <taxon>Tanacetum</taxon>
    </lineage>
</organism>
<accession>A0A6L2NTP9</accession>